<organism evidence="1 2">
    <name type="scientific">Melastoma candidum</name>
    <dbReference type="NCBI Taxonomy" id="119954"/>
    <lineage>
        <taxon>Eukaryota</taxon>
        <taxon>Viridiplantae</taxon>
        <taxon>Streptophyta</taxon>
        <taxon>Embryophyta</taxon>
        <taxon>Tracheophyta</taxon>
        <taxon>Spermatophyta</taxon>
        <taxon>Magnoliopsida</taxon>
        <taxon>eudicotyledons</taxon>
        <taxon>Gunneridae</taxon>
        <taxon>Pentapetalae</taxon>
        <taxon>rosids</taxon>
        <taxon>malvids</taxon>
        <taxon>Myrtales</taxon>
        <taxon>Melastomataceae</taxon>
        <taxon>Melastomatoideae</taxon>
        <taxon>Melastomateae</taxon>
        <taxon>Melastoma</taxon>
    </lineage>
</organism>
<comment type="caution">
    <text evidence="1">The sequence shown here is derived from an EMBL/GenBank/DDBJ whole genome shotgun (WGS) entry which is preliminary data.</text>
</comment>
<accession>A0ACB9RHS7</accession>
<proteinExistence type="predicted"/>
<sequence length="220" mass="24167">MDKYMRKARPIADLPLLAGPPHSAGVRTRSASAAAASLDSGSFGYLQLRSRLLIRKPQGRLAPRDGNAGGRRRRRTRTRSKGMGGGGVDEEEGDQEGKKVEEPDDGRVGTAQSGEASCGENGLELRGRERSTRETTPCSLHNDPDGARTPGSTTKPSNLTQTNRRLRSADRQNVPSTNEMDNFFAGAEEEQQKTFIDKYNFDPVNEKPLPGRFEWEKLNP</sequence>
<name>A0ACB9RHS7_9MYRT</name>
<evidence type="ECO:0000313" key="1">
    <source>
        <dbReference type="EMBL" id="KAI4378053.1"/>
    </source>
</evidence>
<protein>
    <submittedName>
        <fullName evidence="1">Uncharacterized protein</fullName>
    </submittedName>
</protein>
<evidence type="ECO:0000313" key="2">
    <source>
        <dbReference type="Proteomes" id="UP001057402"/>
    </source>
</evidence>
<keyword evidence="2" id="KW-1185">Reference proteome</keyword>
<gene>
    <name evidence="1" type="ORF">MLD38_015593</name>
</gene>
<reference evidence="2" key="1">
    <citation type="journal article" date="2023" name="Front. Plant Sci.">
        <title>Chromosomal-level genome assembly of Melastoma candidum provides insights into trichome evolution.</title>
        <authorList>
            <person name="Zhong Y."/>
            <person name="Wu W."/>
            <person name="Sun C."/>
            <person name="Zou P."/>
            <person name="Liu Y."/>
            <person name="Dai S."/>
            <person name="Zhou R."/>
        </authorList>
    </citation>
    <scope>NUCLEOTIDE SEQUENCE [LARGE SCALE GENOMIC DNA]</scope>
</reference>
<dbReference type="Proteomes" id="UP001057402">
    <property type="component" value="Chromosome 4"/>
</dbReference>
<dbReference type="EMBL" id="CM042883">
    <property type="protein sequence ID" value="KAI4378053.1"/>
    <property type="molecule type" value="Genomic_DNA"/>
</dbReference>